<dbReference type="EMBL" id="QNBC01000036">
    <property type="protein sequence ID" value="RKX66658.1"/>
    <property type="molecule type" value="Genomic_DNA"/>
</dbReference>
<evidence type="ECO:0000256" key="5">
    <source>
        <dbReference type="ARBA" id="ARBA00023163"/>
    </source>
</evidence>
<gene>
    <name evidence="8" type="primary">rpoD</name>
    <name evidence="6" type="synonym">sigA</name>
    <name evidence="8" type="ORF">DRP44_03640</name>
</gene>
<dbReference type="SUPFAM" id="SSF88659">
    <property type="entry name" value="Sigma3 and sigma4 domains of RNA polymerase sigma factors"/>
    <property type="match status" value="2"/>
</dbReference>
<dbReference type="InterPro" id="IPR012760">
    <property type="entry name" value="RNA_pol_sigma_RpoD_C"/>
</dbReference>
<dbReference type="PANTHER" id="PTHR30603">
    <property type="entry name" value="RNA POLYMERASE SIGMA FACTOR RPO"/>
    <property type="match status" value="1"/>
</dbReference>
<accession>A0A660S958</accession>
<feature type="short sequence motif" description="Interaction with polymerase core subunit RpoC" evidence="6">
    <location>
        <begin position="345"/>
        <end position="348"/>
    </location>
</feature>
<evidence type="ECO:0000259" key="7">
    <source>
        <dbReference type="PROSITE" id="PS00716"/>
    </source>
</evidence>
<comment type="function">
    <text evidence="6">Sigma factors are initiation factors that promote the attachment of RNA polymerase to specific initiation sites and are then released. This sigma factor is the primary sigma factor during exponential growth.</text>
</comment>
<dbReference type="InterPro" id="IPR013324">
    <property type="entry name" value="RNA_pol_sigma_r3/r4-like"/>
</dbReference>
<dbReference type="GO" id="GO:0003677">
    <property type="term" value="F:DNA binding"/>
    <property type="evidence" value="ECO:0007669"/>
    <property type="project" value="UniProtKB-UniRule"/>
</dbReference>
<protein>
    <recommendedName>
        <fullName evidence="6">RNA polymerase sigma factor SigA</fullName>
    </recommendedName>
</protein>
<dbReference type="HAMAP" id="MF_00963">
    <property type="entry name" value="Sigma70_RpoD_SigA"/>
    <property type="match status" value="1"/>
</dbReference>
<dbReference type="Pfam" id="PF04545">
    <property type="entry name" value="Sigma70_r4"/>
    <property type="match status" value="1"/>
</dbReference>
<dbReference type="InterPro" id="IPR013325">
    <property type="entry name" value="RNA_pol_sigma_r2"/>
</dbReference>
<dbReference type="Pfam" id="PF00140">
    <property type="entry name" value="Sigma70_r1_2"/>
    <property type="match status" value="1"/>
</dbReference>
<dbReference type="Gene3D" id="1.10.10.10">
    <property type="entry name" value="Winged helix-like DNA-binding domain superfamily/Winged helix DNA-binding domain"/>
    <property type="match status" value="2"/>
</dbReference>
<dbReference type="GO" id="GO:0016987">
    <property type="term" value="F:sigma factor activity"/>
    <property type="evidence" value="ECO:0007669"/>
    <property type="project" value="UniProtKB-UniRule"/>
</dbReference>
<dbReference type="Gene3D" id="1.10.220.120">
    <property type="entry name" value="Sigma-70 factor, region 1.1"/>
    <property type="match status" value="1"/>
</dbReference>
<dbReference type="InterPro" id="IPR009042">
    <property type="entry name" value="RNA_pol_sigma70_r1_2"/>
</dbReference>
<evidence type="ECO:0000313" key="9">
    <source>
        <dbReference type="Proteomes" id="UP000282321"/>
    </source>
</evidence>
<sequence length="560" mass="65371">MANKVNINDLVNTLEDMAGEEKELSYKQINSYLPPSMIMSDDIEKIIEMLESRDITIVEKMIKKRENDEDEMVSHSNKDAHDPIRVYFREMGRIPLFSKEMEVKISKEVEQSQAILTKLIFWSNENIDAFCEKIDKIKSGDVHIEDYIHTDFKFFTDDNDFDILNEEQIYAAFDEILSQNKKLKRLNAKEKKNYKKIYAIKDAIIKKLNRLGLQEAVLKEYGFNIVEQNSRITKLKSEIKSIFRKYDIDEDIMEKSNEEFQKMIEESSDAEIIEVLSDLRFKRSEIDAILSATGLNEDEIQRLSKNISRYFTNIDNAKKRMIEANVRLVVSIAKKYTNRGLEFMDLIQEGNSGLMKAVEKFDYRRGYRFSTYATWWIRQAITRAIADQARTIRLPVHMIEVMHKVIKTSRTLSQEFGRAPTPEEIAEKLDISVDKIKSVYKITQGTVSLDRPINDSNDTHFGDFIKDQKVVSPQKAANLVILKERLHEALNTLSDKERSILSLRYGLEDGVPRTLEEVGKIFNVTRERIRQIETKALKKLSFPTRARKLKPFLDVTDEYY</sequence>
<dbReference type="InterPro" id="IPR000943">
    <property type="entry name" value="RNA_pol_sigma70"/>
</dbReference>
<comment type="caution">
    <text evidence="8">The sequence shown here is derived from an EMBL/GenBank/DDBJ whole genome shotgun (WGS) entry which is preliminary data.</text>
</comment>
<dbReference type="NCBIfam" id="TIGR02393">
    <property type="entry name" value="RpoD_Cterm"/>
    <property type="match status" value="1"/>
</dbReference>
<dbReference type="Pfam" id="PF04539">
    <property type="entry name" value="Sigma70_r3"/>
    <property type="match status" value="1"/>
</dbReference>
<dbReference type="InterPro" id="IPR042189">
    <property type="entry name" value="RNA_pol_sigma_70_r1_1_sf"/>
</dbReference>
<evidence type="ECO:0000256" key="1">
    <source>
        <dbReference type="ARBA" id="ARBA00022490"/>
    </source>
</evidence>
<comment type="similarity">
    <text evidence="6">Belongs to the sigma-70 factor family. RpoD/SigA subfamily.</text>
</comment>
<dbReference type="CDD" id="cd06171">
    <property type="entry name" value="Sigma70_r4"/>
    <property type="match status" value="1"/>
</dbReference>
<dbReference type="PROSITE" id="PS00716">
    <property type="entry name" value="SIGMA70_2"/>
    <property type="match status" value="1"/>
</dbReference>
<comment type="subcellular location">
    <subcellularLocation>
        <location evidence="6">Cytoplasm</location>
    </subcellularLocation>
</comment>
<evidence type="ECO:0000256" key="3">
    <source>
        <dbReference type="ARBA" id="ARBA00023082"/>
    </source>
</evidence>
<dbReference type="GO" id="GO:0005737">
    <property type="term" value="C:cytoplasm"/>
    <property type="evidence" value="ECO:0007669"/>
    <property type="project" value="UniProtKB-SubCell"/>
</dbReference>
<dbReference type="InterPro" id="IPR028630">
    <property type="entry name" value="Sigma70_RpoD"/>
</dbReference>
<dbReference type="Pfam" id="PF04542">
    <property type="entry name" value="Sigma70_r2"/>
    <property type="match status" value="1"/>
</dbReference>
<dbReference type="InterPro" id="IPR007127">
    <property type="entry name" value="RNA_pol_sigma_70_r1_1"/>
</dbReference>
<keyword evidence="1 6" id="KW-0963">Cytoplasm</keyword>
<dbReference type="InterPro" id="IPR007627">
    <property type="entry name" value="RNA_pol_sigma70_r2"/>
</dbReference>
<dbReference type="PANTHER" id="PTHR30603:SF60">
    <property type="entry name" value="RNA POLYMERASE SIGMA FACTOR RPOD"/>
    <property type="match status" value="1"/>
</dbReference>
<dbReference type="GO" id="GO:0006352">
    <property type="term" value="P:DNA-templated transcription initiation"/>
    <property type="evidence" value="ECO:0007669"/>
    <property type="project" value="UniProtKB-UniRule"/>
</dbReference>
<dbReference type="Proteomes" id="UP000282321">
    <property type="component" value="Unassembled WGS sequence"/>
</dbReference>
<dbReference type="InterPro" id="IPR007630">
    <property type="entry name" value="RNA_pol_sigma70_r4"/>
</dbReference>
<evidence type="ECO:0000256" key="2">
    <source>
        <dbReference type="ARBA" id="ARBA00023015"/>
    </source>
</evidence>
<dbReference type="InterPro" id="IPR050239">
    <property type="entry name" value="Sigma-70_RNA_pol_init_factors"/>
</dbReference>
<dbReference type="Gene3D" id="1.10.601.10">
    <property type="entry name" value="RNA Polymerase Primary Sigma Factor"/>
    <property type="match status" value="1"/>
</dbReference>
<feature type="region of interest" description="Sigma-70 factor domain-2" evidence="6">
    <location>
        <begin position="321"/>
        <end position="391"/>
    </location>
</feature>
<dbReference type="SUPFAM" id="SSF88946">
    <property type="entry name" value="Sigma2 domain of RNA polymerase sigma factors"/>
    <property type="match status" value="1"/>
</dbReference>
<keyword evidence="5 6" id="KW-0804">Transcription</keyword>
<feature type="region of interest" description="Sigma-70 factor domain-4" evidence="6">
    <location>
        <begin position="489"/>
        <end position="542"/>
    </location>
</feature>
<organism evidence="8 9">
    <name type="scientific">candidate division TA06 bacterium</name>
    <dbReference type="NCBI Taxonomy" id="2250710"/>
    <lineage>
        <taxon>Bacteria</taxon>
        <taxon>Bacteria division TA06</taxon>
    </lineage>
</organism>
<evidence type="ECO:0000313" key="8">
    <source>
        <dbReference type="EMBL" id="RKX66658.1"/>
    </source>
</evidence>
<evidence type="ECO:0000256" key="4">
    <source>
        <dbReference type="ARBA" id="ARBA00023125"/>
    </source>
</evidence>
<dbReference type="InterPro" id="IPR007624">
    <property type="entry name" value="RNA_pol_sigma70_r3"/>
</dbReference>
<dbReference type="AlphaFoldDB" id="A0A660S958"/>
<dbReference type="Pfam" id="PF03979">
    <property type="entry name" value="Sigma70_r1_1"/>
    <property type="match status" value="1"/>
</dbReference>
<keyword evidence="2 6" id="KW-0805">Transcription regulation</keyword>
<dbReference type="FunFam" id="1.10.601.10:FF:000001">
    <property type="entry name" value="RNA polymerase sigma factor SigA"/>
    <property type="match status" value="1"/>
</dbReference>
<feature type="DNA-binding region" description="H-T-H motif" evidence="6">
    <location>
        <begin position="515"/>
        <end position="534"/>
    </location>
</feature>
<dbReference type="InterPro" id="IPR036388">
    <property type="entry name" value="WH-like_DNA-bd_sf"/>
</dbReference>
<evidence type="ECO:0000256" key="6">
    <source>
        <dbReference type="HAMAP-Rule" id="MF_00963"/>
    </source>
</evidence>
<reference evidence="8 9" key="1">
    <citation type="submission" date="2018-06" db="EMBL/GenBank/DDBJ databases">
        <title>Extensive metabolic versatility and redundancy in microbially diverse, dynamic hydrothermal sediments.</title>
        <authorList>
            <person name="Dombrowski N."/>
            <person name="Teske A."/>
            <person name="Baker B.J."/>
        </authorList>
    </citation>
    <scope>NUCLEOTIDE SEQUENCE [LARGE SCALE GENOMIC DNA]</scope>
    <source>
        <strain evidence="8">B35_G9</strain>
    </source>
</reference>
<proteinExistence type="inferred from homology"/>
<name>A0A660S958_UNCT6</name>
<keyword evidence="4 6" id="KW-0238">DNA-binding</keyword>
<dbReference type="InterPro" id="IPR014284">
    <property type="entry name" value="RNA_pol_sigma-70_dom"/>
</dbReference>
<comment type="subunit">
    <text evidence="6">Interacts transiently with the RNA polymerase catalytic core.</text>
</comment>
<feature type="region of interest" description="Sigma-70 factor domain-3" evidence="6">
    <location>
        <begin position="400"/>
        <end position="476"/>
    </location>
</feature>
<dbReference type="PRINTS" id="PR00046">
    <property type="entry name" value="SIGMA70FCT"/>
</dbReference>
<feature type="domain" description="RNA polymerase sigma-70" evidence="7">
    <location>
        <begin position="514"/>
        <end position="540"/>
    </location>
</feature>
<dbReference type="NCBIfam" id="TIGR02937">
    <property type="entry name" value="sigma70-ECF"/>
    <property type="match status" value="1"/>
</dbReference>
<keyword evidence="3 6" id="KW-0731">Sigma factor</keyword>